<proteinExistence type="predicted"/>
<dbReference type="Proteomes" id="UP001153331">
    <property type="component" value="Unassembled WGS sequence"/>
</dbReference>
<accession>A0ACC2HZ08</accession>
<evidence type="ECO:0000313" key="2">
    <source>
        <dbReference type="Proteomes" id="UP001153331"/>
    </source>
</evidence>
<keyword evidence="2" id="KW-1185">Reference proteome</keyword>
<organism evidence="1 2">
    <name type="scientific">Boeremia exigua</name>
    <dbReference type="NCBI Taxonomy" id="749465"/>
    <lineage>
        <taxon>Eukaryota</taxon>
        <taxon>Fungi</taxon>
        <taxon>Dikarya</taxon>
        <taxon>Ascomycota</taxon>
        <taxon>Pezizomycotina</taxon>
        <taxon>Dothideomycetes</taxon>
        <taxon>Pleosporomycetidae</taxon>
        <taxon>Pleosporales</taxon>
        <taxon>Pleosporineae</taxon>
        <taxon>Didymellaceae</taxon>
        <taxon>Boeremia</taxon>
    </lineage>
</organism>
<sequence>MRLLGSKSGQVAAETAATDARKKEEEALAAKQRRREQHQRAQEKGKAAEEARRAALATDNDPDDDDETLKSHLLALDAFTGRPLPGDTLLSALPVAAPWSALASYKYKAKIQPGSTKRGKAVKEVLSIWDHAGKDPKVLDRHSQDVERIWPREIELVRGWKEAEVVSVLPVAKHPHPIIIPSRATMPVLVPAPAPAPAPHYHTLASYCAVPVGRNSREGNSLDNRVRAFLRGKKGGERREEREESGERREWREKRVEREERGEKGERGEESVEDLTSRPRSLRCTQRKQRKTSVPDSQPARPALTHHHSAASREAPVSNTGTAQHSTAQHSTAQHSTAQHP</sequence>
<name>A0ACC2HZ08_9PLEO</name>
<gene>
    <name evidence="1" type="ORF">OPT61_g8464</name>
</gene>
<comment type="caution">
    <text evidence="1">The sequence shown here is derived from an EMBL/GenBank/DDBJ whole genome shotgun (WGS) entry which is preliminary data.</text>
</comment>
<protein>
    <submittedName>
        <fullName evidence="1">Uncharacterized protein</fullName>
    </submittedName>
</protein>
<evidence type="ECO:0000313" key="1">
    <source>
        <dbReference type="EMBL" id="KAJ8108023.1"/>
    </source>
</evidence>
<dbReference type="EMBL" id="JAPHNI010000817">
    <property type="protein sequence ID" value="KAJ8108023.1"/>
    <property type="molecule type" value="Genomic_DNA"/>
</dbReference>
<reference evidence="1" key="1">
    <citation type="submission" date="2022-11" db="EMBL/GenBank/DDBJ databases">
        <title>Genome Sequence of Boeremia exigua.</title>
        <authorList>
            <person name="Buettner E."/>
        </authorList>
    </citation>
    <scope>NUCLEOTIDE SEQUENCE</scope>
    <source>
        <strain evidence="1">CU02</strain>
    </source>
</reference>